<dbReference type="Pfam" id="PF18701">
    <property type="entry name" value="DUF5641"/>
    <property type="match status" value="1"/>
</dbReference>
<gene>
    <name evidence="3" type="primary">AVEN_258129_1</name>
    <name evidence="3" type="ORF">TNIN_427931</name>
</gene>
<feature type="compositionally biased region" description="Basic residues" evidence="1">
    <location>
        <begin position="707"/>
        <end position="719"/>
    </location>
</feature>
<accession>A0A8X6WTN4</accession>
<feature type="domain" description="DUF5641" evidence="2">
    <location>
        <begin position="507"/>
        <end position="593"/>
    </location>
</feature>
<dbReference type="AlphaFoldDB" id="A0A8X6WTN4"/>
<dbReference type="InterPro" id="IPR040676">
    <property type="entry name" value="DUF5641"/>
</dbReference>
<evidence type="ECO:0000256" key="1">
    <source>
        <dbReference type="SAM" id="MobiDB-lite"/>
    </source>
</evidence>
<evidence type="ECO:0000313" key="4">
    <source>
        <dbReference type="Proteomes" id="UP000886998"/>
    </source>
</evidence>
<sequence>MAEAQSFELLKTKRKSLRTAVTKVVNELEAELSNSDLNVDRLSELVEILYIKFEPLTLVDQQMELLFKPEEFDGEFEIAEKYREKVSVSEKISDLWELDSLGINDPSEKKSKLELQDLALEHFENTVLRDDEGRYIVSIPWIEGNEKLEDHYSLAKGRLEKPVKTLKFTGRLFDYEQVFVDWEKEGIIEKIAQDEPKSGHRIFDPIGFTCPITLIPKLLIQECWKIEASWDSKLSIGIERKFETWKKQLIGIQDLKVPRRLSNLDLKDTNLSLQVFCDALKLSYATCVFLRAEREGEVTCQLIQARSKVAPLKGTSIHKLELLACTIGARIADSVKKDLHMESVDVTYWSDSMDALHWIKRDGPWATFVANRVEEIRRLSSKENWRCVPGMQNPADLPSRGCSVKTLKKVRWWEGPSWLKNSTEDLPKSEFFPDMEVINSEKKKTIITAAAAQREEKYYLRFSSYDDVEDLEPLTPAMFLQDIREVGVPELDQIDENKLNKRLVYRNRIQKDLRKRFRIEYLGQLREIRNIKGENTLSEGDVVLVGDDHTKRLNWNLGKILKLYPGKDKKFRVAQVKTKFGSFLRPMRKLYLLEVMEKNKSSVHSTNSPLLSDANERSHLPINIEPELSKPKRAATSSMQPCSSISNGGAGLEPRAETSGHQQAETSSMQPCSSVSDGEAGVELKLETLEFPDDLTSDGELQLPGPRRSRYGRLLKPRKGLNDSC</sequence>
<evidence type="ECO:0000313" key="3">
    <source>
        <dbReference type="EMBL" id="GFY40555.1"/>
    </source>
</evidence>
<dbReference type="Pfam" id="PF05380">
    <property type="entry name" value="Peptidase_A17"/>
    <property type="match status" value="1"/>
</dbReference>
<reference evidence="3" key="1">
    <citation type="submission" date="2020-08" db="EMBL/GenBank/DDBJ databases">
        <title>Multicomponent nature underlies the extraordinary mechanical properties of spider dragline silk.</title>
        <authorList>
            <person name="Kono N."/>
            <person name="Nakamura H."/>
            <person name="Mori M."/>
            <person name="Yoshida Y."/>
            <person name="Ohtoshi R."/>
            <person name="Malay A.D."/>
            <person name="Moran D.A.P."/>
            <person name="Tomita M."/>
            <person name="Numata K."/>
            <person name="Arakawa K."/>
        </authorList>
    </citation>
    <scope>NUCLEOTIDE SEQUENCE</scope>
</reference>
<feature type="compositionally biased region" description="Polar residues" evidence="1">
    <location>
        <begin position="659"/>
        <end position="676"/>
    </location>
</feature>
<dbReference type="PANTHER" id="PTHR47331">
    <property type="entry name" value="PHD-TYPE DOMAIN-CONTAINING PROTEIN"/>
    <property type="match status" value="1"/>
</dbReference>
<protein>
    <recommendedName>
        <fullName evidence="2">DUF5641 domain-containing protein</fullName>
    </recommendedName>
</protein>
<dbReference type="Proteomes" id="UP000886998">
    <property type="component" value="Unassembled WGS sequence"/>
</dbReference>
<dbReference type="EMBL" id="BMAV01001984">
    <property type="protein sequence ID" value="GFY40555.1"/>
    <property type="molecule type" value="Genomic_DNA"/>
</dbReference>
<organism evidence="3 4">
    <name type="scientific">Trichonephila inaurata madagascariensis</name>
    <dbReference type="NCBI Taxonomy" id="2747483"/>
    <lineage>
        <taxon>Eukaryota</taxon>
        <taxon>Metazoa</taxon>
        <taxon>Ecdysozoa</taxon>
        <taxon>Arthropoda</taxon>
        <taxon>Chelicerata</taxon>
        <taxon>Arachnida</taxon>
        <taxon>Araneae</taxon>
        <taxon>Araneomorphae</taxon>
        <taxon>Entelegynae</taxon>
        <taxon>Araneoidea</taxon>
        <taxon>Nephilidae</taxon>
        <taxon>Trichonephila</taxon>
        <taxon>Trichonephila inaurata</taxon>
    </lineage>
</organism>
<feature type="region of interest" description="Disordered" evidence="1">
    <location>
        <begin position="603"/>
        <end position="725"/>
    </location>
</feature>
<name>A0A8X6WTN4_9ARAC</name>
<feature type="compositionally biased region" description="Polar residues" evidence="1">
    <location>
        <begin position="635"/>
        <end position="647"/>
    </location>
</feature>
<dbReference type="InterPro" id="IPR008042">
    <property type="entry name" value="Retrotrans_Pao"/>
</dbReference>
<dbReference type="OrthoDB" id="6455239at2759"/>
<comment type="caution">
    <text evidence="3">The sequence shown here is derived from an EMBL/GenBank/DDBJ whole genome shotgun (WGS) entry which is preliminary data.</text>
</comment>
<keyword evidence="4" id="KW-1185">Reference proteome</keyword>
<evidence type="ECO:0000259" key="2">
    <source>
        <dbReference type="Pfam" id="PF18701"/>
    </source>
</evidence>
<proteinExistence type="predicted"/>